<sequence>MKSNFIASDEWDFLVHTSHAETQISFILHYAGELANVKQPGLTVIDAEEEEGEAAARSYTRAEERSGLGWGPTENNTIERGPTFPFTKAGRVWISEPSNTGMTWPLPVISRMLGAYL</sequence>
<comment type="caution">
    <text evidence="2">The sequence shown here is derived from an EMBL/GenBank/DDBJ whole genome shotgun (WGS) entry which is preliminary data.</text>
</comment>
<evidence type="ECO:0000313" key="2">
    <source>
        <dbReference type="EMBL" id="KAF3443936.1"/>
    </source>
</evidence>
<name>A0A8K0H1E1_9ROSA</name>
<protein>
    <submittedName>
        <fullName evidence="2">Uncharacterized protein</fullName>
    </submittedName>
</protein>
<gene>
    <name evidence="2" type="ORF">FNV43_RR13626</name>
</gene>
<organism evidence="2 3">
    <name type="scientific">Rhamnella rubrinervis</name>
    <dbReference type="NCBI Taxonomy" id="2594499"/>
    <lineage>
        <taxon>Eukaryota</taxon>
        <taxon>Viridiplantae</taxon>
        <taxon>Streptophyta</taxon>
        <taxon>Embryophyta</taxon>
        <taxon>Tracheophyta</taxon>
        <taxon>Spermatophyta</taxon>
        <taxon>Magnoliopsida</taxon>
        <taxon>eudicotyledons</taxon>
        <taxon>Gunneridae</taxon>
        <taxon>Pentapetalae</taxon>
        <taxon>rosids</taxon>
        <taxon>fabids</taxon>
        <taxon>Rosales</taxon>
        <taxon>Rhamnaceae</taxon>
        <taxon>rhamnoid group</taxon>
        <taxon>Rhamneae</taxon>
        <taxon>Rhamnella</taxon>
    </lineage>
</organism>
<dbReference type="Proteomes" id="UP000796880">
    <property type="component" value="Unassembled WGS sequence"/>
</dbReference>
<feature type="region of interest" description="Disordered" evidence="1">
    <location>
        <begin position="54"/>
        <end position="82"/>
    </location>
</feature>
<dbReference type="AlphaFoldDB" id="A0A8K0H1E1"/>
<accession>A0A8K0H1E1</accession>
<evidence type="ECO:0000313" key="3">
    <source>
        <dbReference type="Proteomes" id="UP000796880"/>
    </source>
</evidence>
<dbReference type="EMBL" id="VOIH02000006">
    <property type="protein sequence ID" value="KAF3443936.1"/>
    <property type="molecule type" value="Genomic_DNA"/>
</dbReference>
<reference evidence="2" key="1">
    <citation type="submission" date="2020-03" db="EMBL/GenBank/DDBJ databases">
        <title>A high-quality chromosome-level genome assembly of a woody plant with both climbing and erect habits, Rhamnella rubrinervis.</title>
        <authorList>
            <person name="Lu Z."/>
            <person name="Yang Y."/>
            <person name="Zhu X."/>
            <person name="Sun Y."/>
        </authorList>
    </citation>
    <scope>NUCLEOTIDE SEQUENCE</scope>
    <source>
        <strain evidence="2">BYM</strain>
        <tissue evidence="2">Leaf</tissue>
    </source>
</reference>
<keyword evidence="3" id="KW-1185">Reference proteome</keyword>
<proteinExistence type="predicted"/>
<evidence type="ECO:0000256" key="1">
    <source>
        <dbReference type="SAM" id="MobiDB-lite"/>
    </source>
</evidence>